<gene>
    <name evidence="9" type="ORF">SAMEA2297795_01072</name>
    <name evidence="8" type="ORF">SAMEA2297796_01031</name>
</gene>
<feature type="transmembrane region" description="Helical" evidence="7">
    <location>
        <begin position="188"/>
        <end position="207"/>
    </location>
</feature>
<keyword evidence="3" id="KW-1003">Cell membrane</keyword>
<organism evidence="9 11">
    <name type="scientific">Staphylococcus caeli</name>
    <dbReference type="NCBI Taxonomy" id="2201815"/>
    <lineage>
        <taxon>Bacteria</taxon>
        <taxon>Bacillati</taxon>
        <taxon>Bacillota</taxon>
        <taxon>Bacilli</taxon>
        <taxon>Bacillales</taxon>
        <taxon>Staphylococcaceae</taxon>
        <taxon>Staphylococcus</taxon>
    </lineage>
</organism>
<evidence type="ECO:0000256" key="1">
    <source>
        <dbReference type="ARBA" id="ARBA00004141"/>
    </source>
</evidence>
<evidence type="ECO:0000256" key="6">
    <source>
        <dbReference type="ARBA" id="ARBA00023136"/>
    </source>
</evidence>
<dbReference type="GO" id="GO:0016020">
    <property type="term" value="C:membrane"/>
    <property type="evidence" value="ECO:0007669"/>
    <property type="project" value="UniProtKB-SubCell"/>
</dbReference>
<feature type="transmembrane region" description="Helical" evidence="7">
    <location>
        <begin position="93"/>
        <end position="112"/>
    </location>
</feature>
<evidence type="ECO:0000256" key="3">
    <source>
        <dbReference type="ARBA" id="ARBA00022475"/>
    </source>
</evidence>
<dbReference type="Proteomes" id="UP000095412">
    <property type="component" value="Unassembled WGS sequence"/>
</dbReference>
<keyword evidence="4 7" id="KW-0812">Transmembrane</keyword>
<keyword evidence="5 7" id="KW-1133">Transmembrane helix</keyword>
<dbReference type="Proteomes" id="UP000095768">
    <property type="component" value="Unassembled WGS sequence"/>
</dbReference>
<keyword evidence="6 7" id="KW-0472">Membrane</keyword>
<keyword evidence="2" id="KW-0813">Transport</keyword>
<dbReference type="PANTHER" id="PTHR36838:SF3">
    <property type="entry name" value="TRANSPORTER AUXIN EFFLUX CARRIER EC FAMILY"/>
    <property type="match status" value="1"/>
</dbReference>
<feature type="transmembrane region" description="Helical" evidence="7">
    <location>
        <begin position="118"/>
        <end position="138"/>
    </location>
</feature>
<dbReference type="InterPro" id="IPR004776">
    <property type="entry name" value="Mem_transp_PIN-like"/>
</dbReference>
<protein>
    <submittedName>
        <fullName evidence="9">Transporter</fullName>
    </submittedName>
</protein>
<evidence type="ECO:0000256" key="5">
    <source>
        <dbReference type="ARBA" id="ARBA00022989"/>
    </source>
</evidence>
<dbReference type="PANTHER" id="PTHR36838">
    <property type="entry name" value="AUXIN EFFLUX CARRIER FAMILY PROTEIN"/>
    <property type="match status" value="1"/>
</dbReference>
<accession>A0A1D4KGB3</accession>
<feature type="transmembrane region" description="Helical" evidence="7">
    <location>
        <begin position="31"/>
        <end position="50"/>
    </location>
</feature>
<dbReference type="OrthoDB" id="3238334at2"/>
<evidence type="ECO:0000256" key="2">
    <source>
        <dbReference type="ARBA" id="ARBA00022448"/>
    </source>
</evidence>
<reference evidence="9 11" key="2">
    <citation type="submission" date="2016-09" db="EMBL/GenBank/DDBJ databases">
        <authorList>
            <consortium name="Pathogen Informatics"/>
        </authorList>
    </citation>
    <scope>NUCLEOTIDE SEQUENCE [LARGE SCALE GENOMIC DNA]</scope>
    <source>
        <strain evidence="9 11">82B</strain>
    </source>
</reference>
<feature type="transmembrane region" description="Helical" evidence="7">
    <location>
        <begin position="158"/>
        <end position="176"/>
    </location>
</feature>
<evidence type="ECO:0000313" key="11">
    <source>
        <dbReference type="Proteomes" id="UP000095768"/>
    </source>
</evidence>
<feature type="transmembrane region" description="Helical" evidence="7">
    <location>
        <begin position="253"/>
        <end position="269"/>
    </location>
</feature>
<comment type="subcellular location">
    <subcellularLocation>
        <location evidence="1">Membrane</location>
        <topology evidence="1">Multi-pass membrane protein</topology>
    </subcellularLocation>
</comment>
<proteinExistence type="predicted"/>
<name>A0A1D4KGB3_9STAP</name>
<dbReference type="RefSeq" id="WP_069995239.1">
    <property type="nucleotide sequence ID" value="NZ_FMPG01000003.1"/>
</dbReference>
<dbReference type="GO" id="GO:0055085">
    <property type="term" value="P:transmembrane transport"/>
    <property type="evidence" value="ECO:0007669"/>
    <property type="project" value="InterPro"/>
</dbReference>
<dbReference type="AlphaFoldDB" id="A0A1D4KGB3"/>
<evidence type="ECO:0000313" key="10">
    <source>
        <dbReference type="Proteomes" id="UP000095412"/>
    </source>
</evidence>
<feature type="transmembrane region" description="Helical" evidence="7">
    <location>
        <begin position="219"/>
        <end position="241"/>
    </location>
</feature>
<reference evidence="8 10" key="1">
    <citation type="submission" date="2016-09" db="EMBL/GenBank/DDBJ databases">
        <authorList>
            <consortium name="Pathogen Informatics"/>
            <person name="Sun Q."/>
            <person name="Inoue M."/>
        </authorList>
    </citation>
    <scope>NUCLEOTIDE SEQUENCE [LARGE SCALE GENOMIC DNA]</scope>
    <source>
        <strain evidence="8 10">82C</strain>
    </source>
</reference>
<sequence length="303" mass="33984">MTQQFIIIILLIALGYILKRINYFKANDSQVFSTLVLNVTLPSLVIVNLNKAELDISLSILPIMMILYGVVAKVIVIWFFIKYDNQIRGATGMMIASLNIGLFAYPLVEAIWPKTGMIYFGMADIGGAIIMFGVTYFVGSYFSSAGDSFDFKYLGKNILKSVPLMTYIIMFILNMLDIHFPEPMIDFFSVLSGANMPLSMILLGLMLNFSIDRRFLPIALKYIAAHYGLGIIAGLCVYYFLPVDDQMIKTTLQVAWLLPVGVAIIPYSIQFKYKTLPLVGMVTNLTIVISIIILYIYQALFVS</sequence>
<feature type="transmembrane region" description="Helical" evidence="7">
    <location>
        <begin position="56"/>
        <end position="81"/>
    </location>
</feature>
<evidence type="ECO:0000256" key="4">
    <source>
        <dbReference type="ARBA" id="ARBA00022692"/>
    </source>
</evidence>
<evidence type="ECO:0000313" key="9">
    <source>
        <dbReference type="EMBL" id="SCS75749.1"/>
    </source>
</evidence>
<dbReference type="Pfam" id="PF03547">
    <property type="entry name" value="Mem_trans"/>
    <property type="match status" value="1"/>
</dbReference>
<evidence type="ECO:0000256" key="7">
    <source>
        <dbReference type="SAM" id="Phobius"/>
    </source>
</evidence>
<keyword evidence="10" id="KW-1185">Reference proteome</keyword>
<dbReference type="EMBL" id="FMPI01000005">
    <property type="protein sequence ID" value="SCS72975.1"/>
    <property type="molecule type" value="Genomic_DNA"/>
</dbReference>
<feature type="transmembrane region" description="Helical" evidence="7">
    <location>
        <begin position="276"/>
        <end position="297"/>
    </location>
</feature>
<dbReference type="EMBL" id="FMPG01000003">
    <property type="protein sequence ID" value="SCS75749.1"/>
    <property type="molecule type" value="Genomic_DNA"/>
</dbReference>
<evidence type="ECO:0000313" key="8">
    <source>
        <dbReference type="EMBL" id="SCS72975.1"/>
    </source>
</evidence>
<feature type="transmembrane region" description="Helical" evidence="7">
    <location>
        <begin position="6"/>
        <end position="24"/>
    </location>
</feature>